<organism evidence="5 6">
    <name type="scientific">Thermoanaerobacterium butyriciformans</name>
    <dbReference type="NCBI Taxonomy" id="1702242"/>
    <lineage>
        <taxon>Bacteria</taxon>
        <taxon>Bacillati</taxon>
        <taxon>Bacillota</taxon>
        <taxon>Clostridia</taxon>
        <taxon>Thermoanaerobacterales</taxon>
        <taxon>Thermoanaerobacteraceae</taxon>
        <taxon>Thermoanaerobacterium</taxon>
    </lineage>
</organism>
<keyword evidence="3" id="KW-0560">Oxidoreductase</keyword>
<evidence type="ECO:0000313" key="5">
    <source>
        <dbReference type="EMBL" id="MBP2070631.1"/>
    </source>
</evidence>
<dbReference type="InterPro" id="IPR023210">
    <property type="entry name" value="NADP_OxRdtase_dom"/>
</dbReference>
<dbReference type="PANTHER" id="PTHR43827">
    <property type="entry name" value="2,5-DIKETO-D-GLUCONIC ACID REDUCTASE"/>
    <property type="match status" value="1"/>
</dbReference>
<dbReference type="PANTHER" id="PTHR43827:SF3">
    <property type="entry name" value="NADP-DEPENDENT OXIDOREDUCTASE DOMAIN-CONTAINING PROTEIN"/>
    <property type="match status" value="1"/>
</dbReference>
<reference evidence="5" key="1">
    <citation type="submission" date="2021-03" db="EMBL/GenBank/DDBJ databases">
        <title>Genomic Encyclopedia of Type Strains, Phase IV (KMG-IV): sequencing the most valuable type-strain genomes for metagenomic binning, comparative biology and taxonomic classification.</title>
        <authorList>
            <person name="Goeker M."/>
        </authorList>
    </citation>
    <scope>NUCLEOTIDE SEQUENCE</scope>
    <source>
        <strain evidence="5">DSM 101588</strain>
    </source>
</reference>
<evidence type="ECO:0000313" key="6">
    <source>
        <dbReference type="Proteomes" id="UP001166402"/>
    </source>
</evidence>
<sequence length="191" mass="22099">MDKLGLEYLDLYLIHQPFNDYYGSWRAMEELYEEGKIRAIGVSNFYPDRLVDLCVNARIIPAVNQVEIHPFFQQDEALKIMKEFGVQPQAWGPLAEGKHGIFKNEILTSIASKYGKTVAQVVLRWNVQRGVVVIPKSTRKERIEENLNIWDFALSDEDMANIAKLDLGHSEIIDHFSPETVKWLNGWKIHE</sequence>
<name>A0ABS4NAG7_9THEO</name>
<comment type="caution">
    <text evidence="5">The sequence shown here is derived from an EMBL/GenBank/DDBJ whole genome shotgun (WGS) entry which is preliminary data.</text>
</comment>
<dbReference type="Gene3D" id="3.20.20.100">
    <property type="entry name" value="NADP-dependent oxidoreductase domain"/>
    <property type="match status" value="1"/>
</dbReference>
<gene>
    <name evidence="5" type="ORF">J2Z80_000129</name>
</gene>
<evidence type="ECO:0000256" key="1">
    <source>
        <dbReference type="ARBA" id="ARBA00007905"/>
    </source>
</evidence>
<accession>A0ABS4NAG7</accession>
<proteinExistence type="inferred from homology"/>
<keyword evidence="6" id="KW-1185">Reference proteome</keyword>
<dbReference type="Proteomes" id="UP001166402">
    <property type="component" value="Unassembled WGS sequence"/>
</dbReference>
<evidence type="ECO:0000259" key="4">
    <source>
        <dbReference type="Pfam" id="PF00248"/>
    </source>
</evidence>
<dbReference type="SUPFAM" id="SSF51430">
    <property type="entry name" value="NAD(P)-linked oxidoreductase"/>
    <property type="match status" value="1"/>
</dbReference>
<dbReference type="InterPro" id="IPR036812">
    <property type="entry name" value="NAD(P)_OxRdtase_dom_sf"/>
</dbReference>
<dbReference type="Pfam" id="PF00248">
    <property type="entry name" value="Aldo_ket_red"/>
    <property type="match status" value="1"/>
</dbReference>
<dbReference type="InterPro" id="IPR020471">
    <property type="entry name" value="AKR"/>
</dbReference>
<protein>
    <submittedName>
        <fullName evidence="5">Diketogulonate reductase-like aldo/keto reductase</fullName>
    </submittedName>
</protein>
<keyword evidence="2" id="KW-0521">NADP</keyword>
<dbReference type="PROSITE" id="PS00062">
    <property type="entry name" value="ALDOKETO_REDUCTASE_2"/>
    <property type="match status" value="1"/>
</dbReference>
<dbReference type="EMBL" id="JAGGLT010000001">
    <property type="protein sequence ID" value="MBP2070631.1"/>
    <property type="molecule type" value="Genomic_DNA"/>
</dbReference>
<comment type="similarity">
    <text evidence="1">Belongs to the aldo/keto reductase family.</text>
</comment>
<feature type="domain" description="NADP-dependent oxidoreductase" evidence="4">
    <location>
        <begin position="2"/>
        <end position="165"/>
    </location>
</feature>
<evidence type="ECO:0000256" key="2">
    <source>
        <dbReference type="ARBA" id="ARBA00022857"/>
    </source>
</evidence>
<evidence type="ECO:0000256" key="3">
    <source>
        <dbReference type="ARBA" id="ARBA00023002"/>
    </source>
</evidence>
<dbReference type="PRINTS" id="PR00069">
    <property type="entry name" value="ALDKETRDTASE"/>
</dbReference>
<dbReference type="InterPro" id="IPR018170">
    <property type="entry name" value="Aldo/ket_reductase_CS"/>
</dbReference>